<dbReference type="EMBL" id="AP018515">
    <property type="protein sequence ID" value="BBC78709.1"/>
    <property type="molecule type" value="Genomic_DNA"/>
</dbReference>
<sequence length="266" mass="29639">MPVFPRTRQPVALRRSAVAVGASYPTRIILAFRSGGVCAFPKCGKHLTYDAQVGDDTYVGEAAHIRGEKLTAARYDASMTDEERDNVRNLIYLCTDHHTIIDKVEADWPTATLLQLKESHEKQVRQTMEEAFADVAFPELQNAVSWVASQAPAPNGSFDLLAPDEKIKKNALSNGSRHIIAAGLTSRTTVGDYVEAEAQLDPDFPERLKAGFLEEYYARRKEGHKGDELFELMCAFAQRGLRRQADKTAGIAVLIYLFEICDVFEK</sequence>
<feature type="domain" description="HNH nuclease" evidence="1">
    <location>
        <begin position="55"/>
        <end position="103"/>
    </location>
</feature>
<accession>A0A2Z5ZE58</accession>
<gene>
    <name evidence="2" type="ORF">AcetOrient_orf00522</name>
</gene>
<proteinExistence type="predicted"/>
<evidence type="ECO:0000313" key="3">
    <source>
        <dbReference type="Proteomes" id="UP000270034"/>
    </source>
</evidence>
<keyword evidence="2" id="KW-0378">Hydrolase</keyword>
<protein>
    <submittedName>
        <fullName evidence="2">HNH endonuclease</fullName>
    </submittedName>
</protein>
<dbReference type="KEGG" id="aot:AcetOri_orf00522"/>
<dbReference type="AlphaFoldDB" id="A0A2Z5ZE58"/>
<dbReference type="GO" id="GO:0004519">
    <property type="term" value="F:endonuclease activity"/>
    <property type="evidence" value="ECO:0007669"/>
    <property type="project" value="UniProtKB-KW"/>
</dbReference>
<organism evidence="2 3">
    <name type="scientific">Acetobacter orientalis</name>
    <dbReference type="NCBI Taxonomy" id="146474"/>
    <lineage>
        <taxon>Bacteria</taxon>
        <taxon>Pseudomonadati</taxon>
        <taxon>Pseudomonadota</taxon>
        <taxon>Alphaproteobacteria</taxon>
        <taxon>Acetobacterales</taxon>
        <taxon>Acetobacteraceae</taxon>
        <taxon>Acetobacter</taxon>
    </lineage>
</organism>
<evidence type="ECO:0000259" key="1">
    <source>
        <dbReference type="Pfam" id="PF13391"/>
    </source>
</evidence>
<dbReference type="InterPro" id="IPR003615">
    <property type="entry name" value="HNH_nuc"/>
</dbReference>
<reference evidence="2 3" key="1">
    <citation type="submission" date="2018-02" db="EMBL/GenBank/DDBJ databases">
        <title>Acetobacter orientalis genome.</title>
        <authorList>
            <person name="Nakashima N."/>
            <person name="Tamura T."/>
        </authorList>
    </citation>
    <scope>NUCLEOTIDE SEQUENCE [LARGE SCALE GENOMIC DNA]</scope>
    <source>
        <strain evidence="2 3">FAN1</strain>
    </source>
</reference>
<evidence type="ECO:0000313" key="2">
    <source>
        <dbReference type="EMBL" id="BBC78709.1"/>
    </source>
</evidence>
<dbReference type="Pfam" id="PF13391">
    <property type="entry name" value="HNH_2"/>
    <property type="match status" value="1"/>
</dbReference>
<keyword evidence="2" id="KW-0540">Nuclease</keyword>
<keyword evidence="2" id="KW-0255">Endonuclease</keyword>
<dbReference type="Proteomes" id="UP000270034">
    <property type="component" value="Chromosome"/>
</dbReference>
<name>A0A2Z5ZE58_9PROT</name>